<proteinExistence type="predicted"/>
<comment type="caution">
    <text evidence="2">The sequence shown here is derived from an EMBL/GenBank/DDBJ whole genome shotgun (WGS) entry which is preliminary data.</text>
</comment>
<evidence type="ECO:0000256" key="1">
    <source>
        <dbReference type="SAM" id="SignalP"/>
    </source>
</evidence>
<protein>
    <submittedName>
        <fullName evidence="2">Uncharacterized protein</fullName>
    </submittedName>
</protein>
<organism evidence="2 3">
    <name type="scientific">Aequorivita aurantiaca</name>
    <dbReference type="NCBI Taxonomy" id="3053356"/>
    <lineage>
        <taxon>Bacteria</taxon>
        <taxon>Pseudomonadati</taxon>
        <taxon>Bacteroidota</taxon>
        <taxon>Flavobacteriia</taxon>
        <taxon>Flavobacteriales</taxon>
        <taxon>Flavobacteriaceae</taxon>
        <taxon>Aequorivita</taxon>
    </lineage>
</organism>
<feature type="signal peptide" evidence="1">
    <location>
        <begin position="1"/>
        <end position="17"/>
    </location>
</feature>
<feature type="chain" id="PRO_5046744470" evidence="1">
    <location>
        <begin position="18"/>
        <end position="150"/>
    </location>
</feature>
<dbReference type="RefSeq" id="WP_290254135.1">
    <property type="nucleotide sequence ID" value="NZ_JAUGQQ010000003.1"/>
</dbReference>
<name>A0ABT8DLW0_9FLAO</name>
<reference evidence="2 3" key="1">
    <citation type="submission" date="2023-06" db="EMBL/GenBank/DDBJ databases">
        <authorList>
            <person name="Ye Y.-Q."/>
            <person name="Du Z.-J."/>
        </authorList>
    </citation>
    <scope>NUCLEOTIDE SEQUENCE [LARGE SCALE GENOMIC DNA]</scope>
    <source>
        <strain evidence="2 3">SDUM287046</strain>
    </source>
</reference>
<dbReference type="EMBL" id="JAUGQQ010000003">
    <property type="protein sequence ID" value="MDN3724042.1"/>
    <property type="molecule type" value="Genomic_DNA"/>
</dbReference>
<keyword evidence="3" id="KW-1185">Reference proteome</keyword>
<sequence length="150" mass="16871">MKKLLFLLLFFPIMASAQLDFESNKFKLDFVKLPEVESLMSTTLPSNTDFSKKISSKLPSFKLDKNNYRQPVSMYDAMAANENYVQSKIQISLDPKEYGVYGGNSSYTPDGSTKVKNIAYKDASRGFLIADSCPPYGVCPRCAPYRINGY</sequence>
<accession>A0ABT8DLW0</accession>
<evidence type="ECO:0000313" key="3">
    <source>
        <dbReference type="Proteomes" id="UP001244787"/>
    </source>
</evidence>
<dbReference type="Proteomes" id="UP001244787">
    <property type="component" value="Unassembled WGS sequence"/>
</dbReference>
<keyword evidence="1" id="KW-0732">Signal</keyword>
<gene>
    <name evidence="2" type="ORF">QRD02_06580</name>
</gene>
<evidence type="ECO:0000313" key="2">
    <source>
        <dbReference type="EMBL" id="MDN3724042.1"/>
    </source>
</evidence>